<keyword evidence="2" id="KW-0121">Carboxypeptidase</keyword>
<dbReference type="Pfam" id="PF00905">
    <property type="entry name" value="Transpeptidase"/>
    <property type="match status" value="1"/>
</dbReference>
<dbReference type="GO" id="GO:0008658">
    <property type="term" value="F:penicillin binding"/>
    <property type="evidence" value="ECO:0007669"/>
    <property type="project" value="InterPro"/>
</dbReference>
<dbReference type="Pfam" id="PF03717">
    <property type="entry name" value="PBP_dimer"/>
    <property type="match status" value="1"/>
</dbReference>
<comment type="subcellular location">
    <subcellularLocation>
        <location evidence="1">Membrane</location>
    </subcellularLocation>
</comment>
<organism evidence="6 7">
    <name type="scientific">Gammaproteobacteria bacterium LSUCC0057</name>
    <dbReference type="NCBI Taxonomy" id="2559237"/>
    <lineage>
        <taxon>Bacteria</taxon>
        <taxon>Pseudomonadati</taxon>
        <taxon>Pseudomonadota</taxon>
        <taxon>Gammaproteobacteria</taxon>
        <taxon>Cellvibrionales</taxon>
        <taxon>Porticoccaceae</taxon>
        <taxon>SAR92 clade</taxon>
    </lineage>
</organism>
<keyword evidence="2" id="KW-0378">Hydrolase</keyword>
<gene>
    <name evidence="6" type="ORF">E3W66_00155</name>
</gene>
<dbReference type="SUPFAM" id="SSF56519">
    <property type="entry name" value="Penicillin binding protein dimerisation domain"/>
    <property type="match status" value="1"/>
</dbReference>
<dbReference type="InterPro" id="IPR005311">
    <property type="entry name" value="PBP_dimer"/>
</dbReference>
<evidence type="ECO:0000313" key="7">
    <source>
        <dbReference type="Proteomes" id="UP000298133"/>
    </source>
</evidence>
<dbReference type="Gene3D" id="3.30.450.330">
    <property type="match status" value="1"/>
</dbReference>
<dbReference type="Gene3D" id="3.90.1310.10">
    <property type="entry name" value="Penicillin-binding protein 2a (Domain 2)"/>
    <property type="match status" value="1"/>
</dbReference>
<protein>
    <submittedName>
        <fullName evidence="6">Penicillin-binding protein 2</fullName>
    </submittedName>
</protein>
<feature type="domain" description="Penicillin-binding protein transpeptidase" evidence="4">
    <location>
        <begin position="230"/>
        <end position="526"/>
    </location>
</feature>
<dbReference type="EMBL" id="SPIA01000001">
    <property type="protein sequence ID" value="TFH69298.1"/>
    <property type="molecule type" value="Genomic_DNA"/>
</dbReference>
<evidence type="ECO:0000259" key="5">
    <source>
        <dbReference type="Pfam" id="PF03717"/>
    </source>
</evidence>
<dbReference type="InterPro" id="IPR012338">
    <property type="entry name" value="Beta-lactam/transpept-like"/>
</dbReference>
<name>A0A4Y8ULE5_9GAMM</name>
<dbReference type="Gene3D" id="3.40.710.10">
    <property type="entry name" value="DD-peptidase/beta-lactamase superfamily"/>
    <property type="match status" value="1"/>
</dbReference>
<dbReference type="GO" id="GO:0005886">
    <property type="term" value="C:plasma membrane"/>
    <property type="evidence" value="ECO:0007669"/>
    <property type="project" value="TreeGrafter"/>
</dbReference>
<proteinExistence type="predicted"/>
<keyword evidence="3" id="KW-0472">Membrane</keyword>
<dbReference type="InterPro" id="IPR036138">
    <property type="entry name" value="PBP_dimer_sf"/>
</dbReference>
<dbReference type="PANTHER" id="PTHR30627">
    <property type="entry name" value="PEPTIDOGLYCAN D,D-TRANSPEPTIDASE"/>
    <property type="match status" value="1"/>
</dbReference>
<evidence type="ECO:0000256" key="2">
    <source>
        <dbReference type="ARBA" id="ARBA00022645"/>
    </source>
</evidence>
<sequence length="552" mass="58654">MPLLLLAKVASLQVMSGSQRGAEFLQDQGDRRTIREERLPAYRGEITDRNGAPLAVSTPVSTLVANLSLAAGRWSEQQLAALAAVIEEPVAQLQQRIAANPRSQHLYIARQLPLQTAQQAMALGLPGLRELREYKRYYPAGEVAAQLIGLTDIDGEGIEGLEKAYQSSLAGQHGRAQVIKDRSGRTIKSLAQLQSPQMGQPLALTIDLRVQYAAYRALKRAVAEHRAEGGSVVVLDVQSGEVLSIANQPSFNPNDRSQLQLAAVRNRAVQDLIEPGSTVKPLTLLAALESGKFTAQSRIDTHPGAIQVDYKRFTDHSNYGELDMAGVLSKSSNVGTVKIALQLPPESIRDLFQRFGFGRPVGLGLPGESAGNLPAHRRWDDVTRANYAFGYGLQVSALQLANAYLTLANHGRERPLNLILQGGGAGQHAVADADAADQIRHMLAGVLAEGGTGRRAGLDGYSSAGKTGTVHKTSAAGGYHSDRYVSIFAGMAPVDNPRIVTVVVVDDPRAGGYYGGAAAAPVFADVTATALRLLQVTPDSLAAGEQLAGAPL</sequence>
<accession>A0A4Y8ULE5</accession>
<evidence type="ECO:0000259" key="4">
    <source>
        <dbReference type="Pfam" id="PF00905"/>
    </source>
</evidence>
<reference evidence="6 7" key="1">
    <citation type="submission" date="2019-03" db="EMBL/GenBank/DDBJ databases">
        <title>Draft genome of Gammaproteobacteria bacterium LSUCC0057, a member of the SAR92 clade.</title>
        <authorList>
            <person name="Lanclos V.C."/>
            <person name="Doiron C."/>
            <person name="Henson M.W."/>
            <person name="Thrash J.C."/>
        </authorList>
    </citation>
    <scope>NUCLEOTIDE SEQUENCE [LARGE SCALE GENOMIC DNA]</scope>
    <source>
        <strain evidence="6 7">LSUCC0057</strain>
    </source>
</reference>
<keyword evidence="7" id="KW-1185">Reference proteome</keyword>
<dbReference type="OrthoDB" id="9789078at2"/>
<dbReference type="GO" id="GO:0071555">
    <property type="term" value="P:cell wall organization"/>
    <property type="evidence" value="ECO:0007669"/>
    <property type="project" value="TreeGrafter"/>
</dbReference>
<dbReference type="InterPro" id="IPR050515">
    <property type="entry name" value="Beta-lactam/transpept"/>
</dbReference>
<dbReference type="Proteomes" id="UP000298133">
    <property type="component" value="Unassembled WGS sequence"/>
</dbReference>
<evidence type="ECO:0000256" key="3">
    <source>
        <dbReference type="ARBA" id="ARBA00023136"/>
    </source>
</evidence>
<dbReference type="AlphaFoldDB" id="A0A4Y8ULE5"/>
<dbReference type="InterPro" id="IPR001460">
    <property type="entry name" value="PCN-bd_Tpept"/>
</dbReference>
<dbReference type="SUPFAM" id="SSF56601">
    <property type="entry name" value="beta-lactamase/transpeptidase-like"/>
    <property type="match status" value="1"/>
</dbReference>
<feature type="domain" description="Penicillin-binding protein dimerisation" evidence="5">
    <location>
        <begin position="39"/>
        <end position="189"/>
    </location>
</feature>
<evidence type="ECO:0000313" key="6">
    <source>
        <dbReference type="EMBL" id="TFH69298.1"/>
    </source>
</evidence>
<dbReference type="PANTHER" id="PTHR30627:SF1">
    <property type="entry name" value="PEPTIDOGLYCAN D,D-TRANSPEPTIDASE FTSI"/>
    <property type="match status" value="1"/>
</dbReference>
<comment type="caution">
    <text evidence="6">The sequence shown here is derived from an EMBL/GenBank/DDBJ whole genome shotgun (WGS) entry which is preliminary data.</text>
</comment>
<dbReference type="GO" id="GO:0004180">
    <property type="term" value="F:carboxypeptidase activity"/>
    <property type="evidence" value="ECO:0007669"/>
    <property type="project" value="UniProtKB-KW"/>
</dbReference>
<keyword evidence="2" id="KW-0645">Protease</keyword>
<evidence type="ECO:0000256" key="1">
    <source>
        <dbReference type="ARBA" id="ARBA00004370"/>
    </source>
</evidence>